<feature type="transmembrane region" description="Helical" evidence="1">
    <location>
        <begin position="12"/>
        <end position="31"/>
    </location>
</feature>
<evidence type="ECO:0000313" key="3">
    <source>
        <dbReference type="Proteomes" id="UP000192284"/>
    </source>
</evidence>
<accession>A0A1W9ZJS3</accession>
<evidence type="ECO:0000256" key="1">
    <source>
        <dbReference type="SAM" id="Phobius"/>
    </source>
</evidence>
<dbReference type="Proteomes" id="UP000192284">
    <property type="component" value="Unassembled WGS sequence"/>
</dbReference>
<reference evidence="2 3" key="1">
    <citation type="submission" date="2017-02" db="EMBL/GenBank/DDBJ databases">
        <title>The new phylogeny of genus Mycobacterium.</title>
        <authorList>
            <person name="Tortoli E."/>
            <person name="Trovato A."/>
            <person name="Cirillo D.M."/>
        </authorList>
    </citation>
    <scope>NUCLEOTIDE SEQUENCE [LARGE SCALE GENOMIC DNA]</scope>
    <source>
        <strain evidence="2 3">DSM 45057</strain>
    </source>
</reference>
<protein>
    <submittedName>
        <fullName evidence="2">Uncharacterized protein</fullName>
    </submittedName>
</protein>
<keyword evidence="1" id="KW-0812">Transmembrane</keyword>
<keyword evidence="3" id="KW-1185">Reference proteome</keyword>
<name>A0A1W9ZJS3_MYCAN</name>
<sequence>MLVIAAIIVKFIWWILGAAALVCLCFLGRAIHRWYSRRSAAYARYRHGLAARADQQHNWVLRGDDRGIYGTQGVELMHYLFPNRGRGGPMR</sequence>
<keyword evidence="1" id="KW-0472">Membrane</keyword>
<organism evidence="2 3">
    <name type="scientific">Mycobacterium angelicum</name>
    <dbReference type="NCBI Taxonomy" id="470074"/>
    <lineage>
        <taxon>Bacteria</taxon>
        <taxon>Bacillati</taxon>
        <taxon>Actinomycetota</taxon>
        <taxon>Actinomycetes</taxon>
        <taxon>Mycobacteriales</taxon>
        <taxon>Mycobacteriaceae</taxon>
        <taxon>Mycobacterium</taxon>
    </lineage>
</organism>
<dbReference type="EMBL" id="MVHE01000042">
    <property type="protein sequence ID" value="ORA16963.1"/>
    <property type="molecule type" value="Genomic_DNA"/>
</dbReference>
<evidence type="ECO:0000313" key="2">
    <source>
        <dbReference type="EMBL" id="ORA16963.1"/>
    </source>
</evidence>
<keyword evidence="1" id="KW-1133">Transmembrane helix</keyword>
<comment type="caution">
    <text evidence="2">The sequence shown here is derived from an EMBL/GenBank/DDBJ whole genome shotgun (WGS) entry which is preliminary data.</text>
</comment>
<gene>
    <name evidence="2" type="ORF">BST12_20235</name>
</gene>
<proteinExistence type="predicted"/>
<dbReference type="AlphaFoldDB" id="A0A1W9ZJS3"/>